<feature type="region of interest" description="Disordered" evidence="11">
    <location>
        <begin position="238"/>
        <end position="257"/>
    </location>
</feature>
<dbReference type="PANTHER" id="PTHR24241">
    <property type="entry name" value="NEUROPEPTIDE RECEPTOR-RELATED G-PROTEIN COUPLED RECEPTOR"/>
    <property type="match status" value="1"/>
</dbReference>
<feature type="transmembrane region" description="Helical" evidence="10">
    <location>
        <begin position="65"/>
        <end position="85"/>
    </location>
</feature>
<keyword evidence="4 10" id="KW-1133">Transmembrane helix</keyword>
<keyword evidence="14" id="KW-1185">Reference proteome</keyword>
<gene>
    <name evidence="13" type="ORF">Ocin01_09132</name>
</gene>
<accession>A0A1D2MWW8</accession>
<dbReference type="PROSITE" id="PS50262">
    <property type="entry name" value="G_PROTEIN_RECEP_F1_2"/>
    <property type="match status" value="1"/>
</dbReference>
<dbReference type="Gene3D" id="1.20.1070.10">
    <property type="entry name" value="Rhodopsin 7-helix transmembrane proteins"/>
    <property type="match status" value="1"/>
</dbReference>
<dbReference type="OrthoDB" id="6435638at2759"/>
<dbReference type="STRING" id="48709.A0A1D2MWW8"/>
<feature type="compositionally biased region" description="Polar residues" evidence="11">
    <location>
        <begin position="372"/>
        <end position="383"/>
    </location>
</feature>
<reference evidence="13 14" key="1">
    <citation type="journal article" date="2016" name="Genome Biol. Evol.">
        <title>Gene Family Evolution Reflects Adaptation to Soil Environmental Stressors in the Genome of the Collembolan Orchesella cincta.</title>
        <authorList>
            <person name="Faddeeva-Vakhrusheva A."/>
            <person name="Derks M.F."/>
            <person name="Anvar S.Y."/>
            <person name="Agamennone V."/>
            <person name="Suring W."/>
            <person name="Smit S."/>
            <person name="van Straalen N.M."/>
            <person name="Roelofs D."/>
        </authorList>
    </citation>
    <scope>NUCLEOTIDE SEQUENCE [LARGE SCALE GENOMIC DNA]</scope>
    <source>
        <tissue evidence="13">Mixed pool</tissue>
    </source>
</reference>
<keyword evidence="8 10" id="KW-0325">Glycoprotein</keyword>
<evidence type="ECO:0000256" key="10">
    <source>
        <dbReference type="RuleBase" id="RU046427"/>
    </source>
</evidence>
<keyword evidence="2" id="KW-1003">Cell membrane</keyword>
<feature type="region of interest" description="Disordered" evidence="11">
    <location>
        <begin position="333"/>
        <end position="356"/>
    </location>
</feature>
<dbReference type="PROSITE" id="PS00237">
    <property type="entry name" value="G_PROTEIN_RECEP_F1_1"/>
    <property type="match status" value="1"/>
</dbReference>
<organism evidence="13 14">
    <name type="scientific">Orchesella cincta</name>
    <name type="common">Springtail</name>
    <name type="synonym">Podura cincta</name>
    <dbReference type="NCBI Taxonomy" id="48709"/>
    <lineage>
        <taxon>Eukaryota</taxon>
        <taxon>Metazoa</taxon>
        <taxon>Ecdysozoa</taxon>
        <taxon>Arthropoda</taxon>
        <taxon>Hexapoda</taxon>
        <taxon>Collembola</taxon>
        <taxon>Entomobryomorpha</taxon>
        <taxon>Entomobryoidea</taxon>
        <taxon>Orchesellidae</taxon>
        <taxon>Orchesellinae</taxon>
        <taxon>Orchesella</taxon>
    </lineage>
</organism>
<comment type="caution">
    <text evidence="10">Lacks conserved residue(s) required for the propagation of feature annotation.</text>
</comment>
<dbReference type="PRINTS" id="PR00237">
    <property type="entry name" value="GPCRRHODOPSN"/>
</dbReference>
<evidence type="ECO:0000256" key="1">
    <source>
        <dbReference type="ARBA" id="ARBA00004651"/>
    </source>
</evidence>
<comment type="similarity">
    <text evidence="10">Belongs to the G-protein coupled receptor 1 family. Vasopressin/oxytocin receptor subfamily.</text>
</comment>
<feature type="transmembrane region" description="Helical" evidence="10">
    <location>
        <begin position="174"/>
        <end position="196"/>
    </location>
</feature>
<evidence type="ECO:0000256" key="4">
    <source>
        <dbReference type="ARBA" id="ARBA00022989"/>
    </source>
</evidence>
<feature type="region of interest" description="Disordered" evidence="11">
    <location>
        <begin position="370"/>
        <end position="402"/>
    </location>
</feature>
<evidence type="ECO:0000313" key="14">
    <source>
        <dbReference type="Proteomes" id="UP000094527"/>
    </source>
</evidence>
<keyword evidence="5 10" id="KW-0297">G-protein coupled receptor</keyword>
<evidence type="ECO:0000313" key="13">
    <source>
        <dbReference type="EMBL" id="ODM97543.1"/>
    </source>
</evidence>
<feature type="region of interest" description="Disordered" evidence="11">
    <location>
        <begin position="282"/>
        <end position="304"/>
    </location>
</feature>
<dbReference type="PRINTS" id="PR00896">
    <property type="entry name" value="VASOPRESSINR"/>
</dbReference>
<evidence type="ECO:0000256" key="2">
    <source>
        <dbReference type="ARBA" id="ARBA00022475"/>
    </source>
</evidence>
<dbReference type="GO" id="GO:0005000">
    <property type="term" value="F:vasopressin receptor activity"/>
    <property type="evidence" value="ECO:0007669"/>
    <property type="project" value="InterPro"/>
</dbReference>
<feature type="domain" description="G-protein coupled receptors family 1 profile" evidence="12">
    <location>
        <begin position="1"/>
        <end position="227"/>
    </location>
</feature>
<dbReference type="Pfam" id="PF00001">
    <property type="entry name" value="7tm_1"/>
    <property type="match status" value="1"/>
</dbReference>
<keyword evidence="6 10" id="KW-0472">Membrane</keyword>
<feature type="transmembrane region" description="Helical" evidence="10">
    <location>
        <begin position="112"/>
        <end position="139"/>
    </location>
</feature>
<evidence type="ECO:0000256" key="5">
    <source>
        <dbReference type="ARBA" id="ARBA00023040"/>
    </source>
</evidence>
<dbReference type="GO" id="GO:0097003">
    <property type="term" value="F:adipokinetic hormone receptor activity"/>
    <property type="evidence" value="ECO:0007669"/>
    <property type="project" value="TreeGrafter"/>
</dbReference>
<name>A0A1D2MWW8_ORCCI</name>
<comment type="subcellular location">
    <subcellularLocation>
        <location evidence="1 10">Cell membrane</location>
        <topology evidence="1 10">Multi-pass membrane protein</topology>
    </subcellularLocation>
</comment>
<feature type="compositionally biased region" description="Polar residues" evidence="11">
    <location>
        <begin position="238"/>
        <end position="248"/>
    </location>
</feature>
<feature type="compositionally biased region" description="Polar residues" evidence="11">
    <location>
        <begin position="282"/>
        <end position="295"/>
    </location>
</feature>
<evidence type="ECO:0000259" key="12">
    <source>
        <dbReference type="PROSITE" id="PS50262"/>
    </source>
</evidence>
<dbReference type="InterPro" id="IPR000276">
    <property type="entry name" value="GPCR_Rhodpsn"/>
</dbReference>
<dbReference type="Proteomes" id="UP000094527">
    <property type="component" value="Unassembled WGS sequence"/>
</dbReference>
<keyword evidence="9 10" id="KW-0807">Transducer</keyword>
<evidence type="ECO:0000256" key="8">
    <source>
        <dbReference type="ARBA" id="ARBA00023180"/>
    </source>
</evidence>
<feature type="transmembrane region" description="Helical" evidence="10">
    <location>
        <begin position="208"/>
        <end position="230"/>
    </location>
</feature>
<comment type="caution">
    <text evidence="13">The sequence shown here is derived from an EMBL/GenBank/DDBJ whole genome shotgun (WGS) entry which is preliminary data.</text>
</comment>
<evidence type="ECO:0000256" key="3">
    <source>
        <dbReference type="ARBA" id="ARBA00022692"/>
    </source>
</evidence>
<sequence length="402" mass="46205">MMPLEIGWNATVSWQAGDTVCRVMAFFRIFGLFLSGNILICISLDRYFAVLKPLGIPDANSRGRLMLTIAWLASFACSLPQAYIFHVEIHPEHRWYEQCVTFNSFPGPRAELAYNFFGFFFLYVLPLLTIIFCYARILIEIYRVNRQKHNEDGLRRSNMGALGRAKIRTLKMTIIIVAVFFFCWTPYNIMSLWYWFDKDTAKEVDQRIQKGLFLFACTNSCVNPLIYGLFHFRARQKSNSAPRSQPQGSRPPVVPSENYKMRVRWNPNHCCVMECGSSGSSGDAPAMSSSPGQTRNHVHVRPTQQIWTRNSTRNCCISDQQPTRRDITVANSHGRQFSNSRQNRSQSSSNHSGHRRCSTFQMYELDNLGVRATTSRSEQSSPRQHYIDDRAGRRRSCLSSVL</sequence>
<dbReference type="EMBL" id="LJIJ01000433">
    <property type="protein sequence ID" value="ODM97543.1"/>
    <property type="molecule type" value="Genomic_DNA"/>
</dbReference>
<dbReference type="PANTHER" id="PTHR24241:SF59">
    <property type="entry name" value="ADIPOKINETIC HORMONE RECEPTOR, ISOFORM C"/>
    <property type="match status" value="1"/>
</dbReference>
<evidence type="ECO:0000256" key="6">
    <source>
        <dbReference type="ARBA" id="ARBA00023136"/>
    </source>
</evidence>
<dbReference type="GO" id="GO:0042277">
    <property type="term" value="F:peptide binding"/>
    <property type="evidence" value="ECO:0007669"/>
    <property type="project" value="TreeGrafter"/>
</dbReference>
<keyword evidence="7 10" id="KW-0675">Receptor</keyword>
<proteinExistence type="inferred from homology"/>
<evidence type="ECO:0000256" key="7">
    <source>
        <dbReference type="ARBA" id="ARBA00023170"/>
    </source>
</evidence>
<dbReference type="OMA" id="NSTRNCC"/>
<dbReference type="InterPro" id="IPR017452">
    <property type="entry name" value="GPCR_Rhodpsn_7TM"/>
</dbReference>
<dbReference type="SUPFAM" id="SSF81321">
    <property type="entry name" value="Family A G protein-coupled receptor-like"/>
    <property type="match status" value="1"/>
</dbReference>
<evidence type="ECO:0000256" key="9">
    <source>
        <dbReference type="ARBA" id="ARBA00023224"/>
    </source>
</evidence>
<feature type="compositionally biased region" description="Low complexity" evidence="11">
    <location>
        <begin position="334"/>
        <end position="351"/>
    </location>
</feature>
<feature type="transmembrane region" description="Helical" evidence="10">
    <location>
        <begin position="25"/>
        <end position="44"/>
    </location>
</feature>
<dbReference type="InterPro" id="IPR001817">
    <property type="entry name" value="Vasoprsn_rcpt"/>
</dbReference>
<dbReference type="GO" id="GO:0005886">
    <property type="term" value="C:plasma membrane"/>
    <property type="evidence" value="ECO:0007669"/>
    <property type="project" value="UniProtKB-SubCell"/>
</dbReference>
<protein>
    <submittedName>
        <fullName evidence="13">Gonadotropin-releasing hormone II receptor</fullName>
    </submittedName>
</protein>
<dbReference type="GO" id="GO:0032870">
    <property type="term" value="P:cellular response to hormone stimulus"/>
    <property type="evidence" value="ECO:0007669"/>
    <property type="project" value="TreeGrafter"/>
</dbReference>
<keyword evidence="3 10" id="KW-0812">Transmembrane</keyword>
<dbReference type="AlphaFoldDB" id="A0A1D2MWW8"/>
<evidence type="ECO:0000256" key="11">
    <source>
        <dbReference type="SAM" id="MobiDB-lite"/>
    </source>
</evidence>